<feature type="transmembrane region" description="Helical" evidence="6">
    <location>
        <begin position="412"/>
        <end position="436"/>
    </location>
</feature>
<dbReference type="Proteomes" id="UP000033860">
    <property type="component" value="Unassembled WGS sequence"/>
</dbReference>
<dbReference type="EMBL" id="LCNT01000001">
    <property type="protein sequence ID" value="KKU61797.1"/>
    <property type="molecule type" value="Genomic_DNA"/>
</dbReference>
<name>A0A0G1RXF7_9BACT</name>
<evidence type="ECO:0000256" key="2">
    <source>
        <dbReference type="ARBA" id="ARBA00022793"/>
    </source>
</evidence>
<keyword evidence="6" id="KW-0472">Membrane</keyword>
<dbReference type="PANTHER" id="PTHR43078">
    <property type="entry name" value="UDP-GLUCURONIC ACID DECARBOXYLASE-RELATED"/>
    <property type="match status" value="1"/>
</dbReference>
<protein>
    <submittedName>
        <fullName evidence="8">UDP-glucuronate decarboxylase</fullName>
    </submittedName>
</protein>
<evidence type="ECO:0000256" key="6">
    <source>
        <dbReference type="SAM" id="Phobius"/>
    </source>
</evidence>
<evidence type="ECO:0000313" key="9">
    <source>
        <dbReference type="Proteomes" id="UP000033860"/>
    </source>
</evidence>
<evidence type="ECO:0000256" key="4">
    <source>
        <dbReference type="ARBA" id="ARBA00023239"/>
    </source>
</evidence>
<evidence type="ECO:0000259" key="7">
    <source>
        <dbReference type="Pfam" id="PF01370"/>
    </source>
</evidence>
<keyword evidence="3" id="KW-0520">NAD</keyword>
<dbReference type="InterPro" id="IPR025101">
    <property type="entry name" value="DUF4012"/>
</dbReference>
<dbReference type="PANTHER" id="PTHR43078:SF6">
    <property type="entry name" value="UDP-GLUCURONIC ACID DECARBOXYLASE 1"/>
    <property type="match status" value="1"/>
</dbReference>
<dbReference type="Gene3D" id="3.40.50.720">
    <property type="entry name" value="NAD(P)-binding Rossmann-like Domain"/>
    <property type="match status" value="1"/>
</dbReference>
<dbReference type="InterPro" id="IPR001509">
    <property type="entry name" value="Epimerase_deHydtase"/>
</dbReference>
<sequence length="1028" mass="113435">MPAKKSVQQVKSSSHLPTALVAGAAGFIGSHLCDALILQNCLVYGIDNFLSGKKQNLNHLLDQKNFVFFEHDLNKPLKTNLPQVDYVFHLAGIEAYVNGLDVSLDTLLVNSLGSRELLEIAKKHQAKFLLASTTDIFSARLATSDLTHYFGSDHVAQELYSHHEAKRFSEALTFEYVNRHQLDARVVRLAHVYGPRMDLATGTGLAKLFLAAKKGDTLEIPGNGLTPLYPTFVSDIVYGLTKAMFTQSSTGEIYTLLNPEKITLLNVAYKIKEVLADKGLKIDFVKGEDTLGPMSLPKETLNSQQNLGWTSKVDLEEGITRTLEWLQSGQAKLPEEIKQPPPPETPRREDQLSLEELGIKPAFPDAPKKNITIPKFPALPKFKLPKHPKLSKLPKLPQFPGFSKLSRRTKTAVLTLALALVLVLGPLVLMIGHTLLGVSYLNQAASSTDLTHLDRLEKLTTSADRHFQSSRRLLRSRHAVLSAVGAGELATNLDQLLFIGGKLSQGTLHLAAAAQDGTLLASIVLKHQDGNLDLALNRIKVNLDQAYSELSFVESELQSGRQLSLNLSTPLSQKLHQLTTDFPAIRQKVNQARVMLPLVPDLIAQNSKKTYLILFQNNAEIRPTGGFIGSYGLLTFEKGKLLDFTVEDIYAADGQLSGFVEPPEPLKEFLGQNSWFFRDSNWDPDFTVSGPRAEWFLNKSTGRNVDGVIAVNLPAAREFLKVTGPVKLPDFNEEITATNLFERAEYRTEIDFFPGSTQKKDFLGSLARELFDRAQNASAGELLQFTQALETAMTQKQILLNLHDEGSQKILLEQNWAGALYAPLIAANPAPIVDYFYPVEANLGINKANYFLNRELEYQLTILKTKEILSTATITYQNQSPADAWPGGNYRSYLRAYIPAGSRVISVKVGETKLDPEADIDASQVGDKLVLGFPVTVPVKHTLAVEMTYRLPGKLATAPQEGSREGKLAVVIPKQPGIIADPVKVIVNHPSFLLATSTSPRALTSAQVTTFESDLSYDRVFTVDFIEK</sequence>
<dbReference type="SUPFAM" id="SSF51735">
    <property type="entry name" value="NAD(P)-binding Rossmann-fold domains"/>
    <property type="match status" value="1"/>
</dbReference>
<accession>A0A0G1RXF7</accession>
<feature type="domain" description="NAD-dependent epimerase/dehydratase" evidence="7">
    <location>
        <begin position="19"/>
        <end position="254"/>
    </location>
</feature>
<proteinExistence type="predicted"/>
<evidence type="ECO:0000256" key="3">
    <source>
        <dbReference type="ARBA" id="ARBA00023027"/>
    </source>
</evidence>
<organism evidence="8 9">
    <name type="scientific">Candidatus Beckwithbacteria bacterium GW2011_GWB1_47_15</name>
    <dbReference type="NCBI Taxonomy" id="1618371"/>
    <lineage>
        <taxon>Bacteria</taxon>
        <taxon>Candidatus Beckwithiibacteriota</taxon>
    </lineage>
</organism>
<keyword evidence="2" id="KW-0210">Decarboxylase</keyword>
<dbReference type="GO" id="GO:0070403">
    <property type="term" value="F:NAD+ binding"/>
    <property type="evidence" value="ECO:0007669"/>
    <property type="project" value="InterPro"/>
</dbReference>
<reference evidence="8 9" key="1">
    <citation type="journal article" date="2015" name="Nature">
        <title>rRNA introns, odd ribosomes, and small enigmatic genomes across a large radiation of phyla.</title>
        <authorList>
            <person name="Brown C.T."/>
            <person name="Hug L.A."/>
            <person name="Thomas B.C."/>
            <person name="Sharon I."/>
            <person name="Castelle C.J."/>
            <person name="Singh A."/>
            <person name="Wilkins M.J."/>
            <person name="Williams K.H."/>
            <person name="Banfield J.F."/>
        </authorList>
    </citation>
    <scope>NUCLEOTIDE SEQUENCE [LARGE SCALE GENOMIC DNA]</scope>
</reference>
<dbReference type="InterPro" id="IPR036291">
    <property type="entry name" value="NAD(P)-bd_dom_sf"/>
</dbReference>
<comment type="caution">
    <text evidence="8">The sequence shown here is derived from an EMBL/GenBank/DDBJ whole genome shotgun (WGS) entry which is preliminary data.</text>
</comment>
<dbReference type="GO" id="GO:0042732">
    <property type="term" value="P:D-xylose metabolic process"/>
    <property type="evidence" value="ECO:0007669"/>
    <property type="project" value="InterPro"/>
</dbReference>
<feature type="region of interest" description="Disordered" evidence="5">
    <location>
        <begin position="330"/>
        <end position="350"/>
    </location>
</feature>
<dbReference type="Pfam" id="PF01370">
    <property type="entry name" value="Epimerase"/>
    <property type="match status" value="1"/>
</dbReference>
<dbReference type="Pfam" id="PF13196">
    <property type="entry name" value="DUF4012"/>
    <property type="match status" value="1"/>
</dbReference>
<dbReference type="AlphaFoldDB" id="A0A0G1RXF7"/>
<dbReference type="InterPro" id="IPR044516">
    <property type="entry name" value="UXS-like"/>
</dbReference>
<evidence type="ECO:0000256" key="5">
    <source>
        <dbReference type="SAM" id="MobiDB-lite"/>
    </source>
</evidence>
<dbReference type="GO" id="GO:0048040">
    <property type="term" value="F:UDP-glucuronate decarboxylase activity"/>
    <property type="evidence" value="ECO:0007669"/>
    <property type="project" value="TreeGrafter"/>
</dbReference>
<keyword evidence="6" id="KW-0812">Transmembrane</keyword>
<dbReference type="GO" id="GO:0005737">
    <property type="term" value="C:cytoplasm"/>
    <property type="evidence" value="ECO:0007669"/>
    <property type="project" value="TreeGrafter"/>
</dbReference>
<comment type="cofactor">
    <cofactor evidence="1">
        <name>NAD(+)</name>
        <dbReference type="ChEBI" id="CHEBI:57540"/>
    </cofactor>
</comment>
<keyword evidence="4" id="KW-0456">Lyase</keyword>
<keyword evidence="6" id="KW-1133">Transmembrane helix</keyword>
<gene>
    <name evidence="8" type="ORF">UX85_C0001G0011</name>
</gene>
<evidence type="ECO:0000313" key="8">
    <source>
        <dbReference type="EMBL" id="KKU61797.1"/>
    </source>
</evidence>
<evidence type="ECO:0000256" key="1">
    <source>
        <dbReference type="ARBA" id="ARBA00001911"/>
    </source>
</evidence>